<dbReference type="PANTHER" id="PTHR34187:SF2">
    <property type="entry name" value="DUF202 DOMAIN-CONTAINING PROTEIN"/>
    <property type="match status" value="1"/>
</dbReference>
<dbReference type="GO" id="GO:0005886">
    <property type="term" value="C:plasma membrane"/>
    <property type="evidence" value="ECO:0007669"/>
    <property type="project" value="UniProtKB-SubCell"/>
</dbReference>
<proteinExistence type="predicted"/>
<evidence type="ECO:0000259" key="8">
    <source>
        <dbReference type="Pfam" id="PF02656"/>
    </source>
</evidence>
<evidence type="ECO:0000313" key="10">
    <source>
        <dbReference type="Proteomes" id="UP000780801"/>
    </source>
</evidence>
<dbReference type="OrthoDB" id="199599at2759"/>
<organism evidence="9 10">
    <name type="scientific">Lunasporangiospora selenospora</name>
    <dbReference type="NCBI Taxonomy" id="979761"/>
    <lineage>
        <taxon>Eukaryota</taxon>
        <taxon>Fungi</taxon>
        <taxon>Fungi incertae sedis</taxon>
        <taxon>Mucoromycota</taxon>
        <taxon>Mortierellomycotina</taxon>
        <taxon>Mortierellomycetes</taxon>
        <taxon>Mortierellales</taxon>
        <taxon>Mortierellaceae</taxon>
        <taxon>Lunasporangiospora</taxon>
    </lineage>
</organism>
<dbReference type="Pfam" id="PF02656">
    <property type="entry name" value="DUF202"/>
    <property type="match status" value="1"/>
</dbReference>
<feature type="non-terminal residue" evidence="9">
    <location>
        <position position="271"/>
    </location>
</feature>
<feature type="compositionally biased region" description="Polar residues" evidence="6">
    <location>
        <begin position="71"/>
        <end position="93"/>
    </location>
</feature>
<accession>A0A9P6FTN0</accession>
<keyword evidence="5 7" id="KW-0472">Membrane</keyword>
<reference evidence="9" key="1">
    <citation type="journal article" date="2020" name="Fungal Divers.">
        <title>Resolving the Mortierellaceae phylogeny through synthesis of multi-gene phylogenetics and phylogenomics.</title>
        <authorList>
            <person name="Vandepol N."/>
            <person name="Liber J."/>
            <person name="Desiro A."/>
            <person name="Na H."/>
            <person name="Kennedy M."/>
            <person name="Barry K."/>
            <person name="Grigoriev I.V."/>
            <person name="Miller A.N."/>
            <person name="O'Donnell K."/>
            <person name="Stajich J.E."/>
            <person name="Bonito G."/>
        </authorList>
    </citation>
    <scope>NUCLEOTIDE SEQUENCE</scope>
    <source>
        <strain evidence="9">KOD1015</strain>
    </source>
</reference>
<feature type="compositionally biased region" description="Polar residues" evidence="6">
    <location>
        <begin position="121"/>
        <end position="137"/>
    </location>
</feature>
<evidence type="ECO:0000256" key="3">
    <source>
        <dbReference type="ARBA" id="ARBA00022692"/>
    </source>
</evidence>
<dbReference type="InterPro" id="IPR003807">
    <property type="entry name" value="DUF202"/>
</dbReference>
<feature type="region of interest" description="Disordered" evidence="6">
    <location>
        <begin position="1"/>
        <end position="147"/>
    </location>
</feature>
<feature type="compositionally biased region" description="Polar residues" evidence="6">
    <location>
        <begin position="17"/>
        <end position="31"/>
    </location>
</feature>
<evidence type="ECO:0000256" key="7">
    <source>
        <dbReference type="SAM" id="Phobius"/>
    </source>
</evidence>
<gene>
    <name evidence="9" type="ORF">BGW38_002145</name>
</gene>
<comment type="subcellular location">
    <subcellularLocation>
        <location evidence="1">Cell membrane</location>
        <topology evidence="1">Multi-pass membrane protein</topology>
    </subcellularLocation>
</comment>
<feature type="domain" description="DUF202" evidence="8">
    <location>
        <begin position="176"/>
        <end position="249"/>
    </location>
</feature>
<evidence type="ECO:0000256" key="6">
    <source>
        <dbReference type="SAM" id="MobiDB-lite"/>
    </source>
</evidence>
<keyword evidence="2" id="KW-1003">Cell membrane</keyword>
<evidence type="ECO:0000313" key="9">
    <source>
        <dbReference type="EMBL" id="KAF9580996.1"/>
    </source>
</evidence>
<evidence type="ECO:0000256" key="4">
    <source>
        <dbReference type="ARBA" id="ARBA00022989"/>
    </source>
</evidence>
<keyword evidence="4 7" id="KW-1133">Transmembrane helix</keyword>
<dbReference type="EMBL" id="JAABOA010001728">
    <property type="protein sequence ID" value="KAF9580996.1"/>
    <property type="molecule type" value="Genomic_DNA"/>
</dbReference>
<dbReference type="InterPro" id="IPR052053">
    <property type="entry name" value="IM_YidH-like"/>
</dbReference>
<evidence type="ECO:0000256" key="5">
    <source>
        <dbReference type="ARBA" id="ARBA00023136"/>
    </source>
</evidence>
<feature type="compositionally biased region" description="Low complexity" evidence="6">
    <location>
        <begin position="102"/>
        <end position="120"/>
    </location>
</feature>
<dbReference type="Proteomes" id="UP000780801">
    <property type="component" value="Unassembled WGS sequence"/>
</dbReference>
<feature type="compositionally biased region" description="Pro residues" evidence="6">
    <location>
        <begin position="1"/>
        <end position="10"/>
    </location>
</feature>
<feature type="transmembrane region" description="Helical" evidence="7">
    <location>
        <begin position="226"/>
        <end position="246"/>
    </location>
</feature>
<keyword evidence="3 7" id="KW-0812">Transmembrane</keyword>
<protein>
    <recommendedName>
        <fullName evidence="8">DUF202 domain-containing protein</fullName>
    </recommendedName>
</protein>
<feature type="compositionally biased region" description="Basic and acidic residues" evidence="6">
    <location>
        <begin position="33"/>
        <end position="52"/>
    </location>
</feature>
<name>A0A9P6FTN0_9FUNG</name>
<dbReference type="PANTHER" id="PTHR34187">
    <property type="entry name" value="FGR18P"/>
    <property type="match status" value="1"/>
</dbReference>
<comment type="caution">
    <text evidence="9">The sequence shown here is derived from an EMBL/GenBank/DDBJ whole genome shotgun (WGS) entry which is preliminary data.</text>
</comment>
<sequence length="271" mass="28830">MNTEPAPHPLDLPLMGDNQQHTPRRTASVTFHDSAKLKGRVNAEDKEEDKEGAGLGPVRKSSNPSLERPSQLRNRLATISPSSTTDGISSLQSDLEAETPDAAVATSSQSAAAPSESGSSKPTTRGNAGSVEGNSSAPKDPGDQSRWTKIIGTNLGKLYNRWSPSLVLENKGSIARDHLANERTYLAWLRSSLSLITVGVAVAQLFRLQTSTTGSHSQFASVARPLGGSFVCLGILFLWLGTSRYFHSQTVLSYGQFPASRGSVVLATVTV</sequence>
<keyword evidence="10" id="KW-1185">Reference proteome</keyword>
<evidence type="ECO:0000256" key="1">
    <source>
        <dbReference type="ARBA" id="ARBA00004651"/>
    </source>
</evidence>
<feature type="transmembrane region" description="Helical" evidence="7">
    <location>
        <begin position="185"/>
        <end position="206"/>
    </location>
</feature>
<dbReference type="AlphaFoldDB" id="A0A9P6FTN0"/>
<evidence type="ECO:0000256" key="2">
    <source>
        <dbReference type="ARBA" id="ARBA00022475"/>
    </source>
</evidence>